<dbReference type="EMBL" id="VDLU01000002">
    <property type="protein sequence ID" value="TNJ28388.1"/>
    <property type="molecule type" value="Genomic_DNA"/>
</dbReference>
<dbReference type="PANTHER" id="PTHR22594:SF16">
    <property type="entry name" value="ASPARAGINE--TRNA LIGASE, CYTOPLASMIC"/>
    <property type="match status" value="1"/>
</dbReference>
<evidence type="ECO:0000256" key="5">
    <source>
        <dbReference type="ARBA" id="ARBA00022598"/>
    </source>
</evidence>
<evidence type="ECO:0000256" key="6">
    <source>
        <dbReference type="ARBA" id="ARBA00022741"/>
    </source>
</evidence>
<dbReference type="GO" id="GO:0005737">
    <property type="term" value="C:cytoplasm"/>
    <property type="evidence" value="ECO:0007669"/>
    <property type="project" value="UniProtKB-SubCell"/>
</dbReference>
<evidence type="ECO:0000313" key="14">
    <source>
        <dbReference type="Proteomes" id="UP000315496"/>
    </source>
</evidence>
<evidence type="ECO:0000256" key="11">
    <source>
        <dbReference type="ARBA" id="ARBA00047844"/>
    </source>
</evidence>
<dbReference type="SUPFAM" id="SSF50249">
    <property type="entry name" value="Nucleic acid-binding proteins"/>
    <property type="match status" value="1"/>
</dbReference>
<name>A0A4Z1SXZ6_GIAMU</name>
<comment type="caution">
    <text evidence="13">The sequence shown here is derived from an EMBL/GenBank/DDBJ whole genome shotgun (WGS) entry which is preliminary data.</text>
</comment>
<dbReference type="AlphaFoldDB" id="A0A4Z1SXZ6"/>
<dbReference type="InterPro" id="IPR045864">
    <property type="entry name" value="aa-tRNA-synth_II/BPL/LPL"/>
</dbReference>
<evidence type="ECO:0000256" key="9">
    <source>
        <dbReference type="ARBA" id="ARBA00023146"/>
    </source>
</evidence>
<accession>A0A4Z1SXZ6</accession>
<organism evidence="13 14">
    <name type="scientific">Giardia muris</name>
    <dbReference type="NCBI Taxonomy" id="5742"/>
    <lineage>
        <taxon>Eukaryota</taxon>
        <taxon>Metamonada</taxon>
        <taxon>Diplomonadida</taxon>
        <taxon>Hexamitidae</taxon>
        <taxon>Giardiinae</taxon>
        <taxon>Giardia</taxon>
    </lineage>
</organism>
<dbReference type="GO" id="GO:0005524">
    <property type="term" value="F:ATP binding"/>
    <property type="evidence" value="ECO:0007669"/>
    <property type="project" value="UniProtKB-KW"/>
</dbReference>
<keyword evidence="9 13" id="KW-0030">Aminoacyl-tRNA synthetase</keyword>
<protein>
    <recommendedName>
        <fullName evidence="3">asparagine--tRNA ligase</fullName>
        <ecNumber evidence="3">6.1.1.22</ecNumber>
    </recommendedName>
    <alternativeName>
        <fullName evidence="10">Asparaginyl-tRNA synthetase</fullName>
    </alternativeName>
</protein>
<dbReference type="SUPFAM" id="SSF55681">
    <property type="entry name" value="Class II aaRS and biotin synthetases"/>
    <property type="match status" value="1"/>
</dbReference>
<dbReference type="CDD" id="cd04323">
    <property type="entry name" value="AsnRS_cyto_like_N"/>
    <property type="match status" value="1"/>
</dbReference>
<evidence type="ECO:0000256" key="7">
    <source>
        <dbReference type="ARBA" id="ARBA00022840"/>
    </source>
</evidence>
<keyword evidence="8" id="KW-0648">Protein biosynthesis</keyword>
<dbReference type="Pfam" id="PF00152">
    <property type="entry name" value="tRNA-synt_2"/>
    <property type="match status" value="1"/>
</dbReference>
<evidence type="ECO:0000259" key="12">
    <source>
        <dbReference type="PROSITE" id="PS50862"/>
    </source>
</evidence>
<comment type="catalytic activity">
    <reaction evidence="11">
        <text>tRNA(Asn) + L-asparagine + ATP = L-asparaginyl-tRNA(Asn) + AMP + diphosphate + H(+)</text>
        <dbReference type="Rhea" id="RHEA:11180"/>
        <dbReference type="Rhea" id="RHEA-COMP:9659"/>
        <dbReference type="Rhea" id="RHEA-COMP:9674"/>
        <dbReference type="ChEBI" id="CHEBI:15378"/>
        <dbReference type="ChEBI" id="CHEBI:30616"/>
        <dbReference type="ChEBI" id="CHEBI:33019"/>
        <dbReference type="ChEBI" id="CHEBI:58048"/>
        <dbReference type="ChEBI" id="CHEBI:78442"/>
        <dbReference type="ChEBI" id="CHEBI:78515"/>
        <dbReference type="ChEBI" id="CHEBI:456215"/>
        <dbReference type="EC" id="6.1.1.22"/>
    </reaction>
</comment>
<proteinExistence type="inferred from homology"/>
<dbReference type="PRINTS" id="PR01042">
    <property type="entry name" value="TRNASYNTHASP"/>
</dbReference>
<reference evidence="13 14" key="1">
    <citation type="submission" date="2019-05" db="EMBL/GenBank/DDBJ databases">
        <title>The compact genome of Giardia muris reveals important steps in the evolution of intestinal protozoan parasites.</title>
        <authorList>
            <person name="Xu F."/>
            <person name="Jimenez-Gonzalez A."/>
            <person name="Einarsson E."/>
            <person name="Astvaldsson A."/>
            <person name="Peirasmaki D."/>
            <person name="Eckmann L."/>
            <person name="Andersson J.O."/>
            <person name="Svard S.G."/>
            <person name="Jerlstrom-Hultqvist J."/>
        </authorList>
    </citation>
    <scope>NUCLEOTIDE SEQUENCE [LARGE SCALE GENOMIC DNA]</scope>
    <source>
        <strain evidence="13 14">Roberts-Thomson</strain>
    </source>
</reference>
<keyword evidence="7" id="KW-0067">ATP-binding</keyword>
<dbReference type="InterPro" id="IPR004364">
    <property type="entry name" value="Aa-tRNA-synt_II"/>
</dbReference>
<evidence type="ECO:0000256" key="2">
    <source>
        <dbReference type="ARBA" id="ARBA00008226"/>
    </source>
</evidence>
<dbReference type="OrthoDB" id="1931232at2759"/>
<dbReference type="Proteomes" id="UP000315496">
    <property type="component" value="Chromosome 2"/>
</dbReference>
<dbReference type="PROSITE" id="PS50862">
    <property type="entry name" value="AA_TRNA_LIGASE_II"/>
    <property type="match status" value="1"/>
</dbReference>
<dbReference type="Pfam" id="PF01336">
    <property type="entry name" value="tRNA_anti-codon"/>
    <property type="match status" value="1"/>
</dbReference>
<evidence type="ECO:0000313" key="13">
    <source>
        <dbReference type="EMBL" id="TNJ28388.1"/>
    </source>
</evidence>
<gene>
    <name evidence="13" type="ORF">GMRT_12520</name>
</gene>
<dbReference type="InterPro" id="IPR002312">
    <property type="entry name" value="Asp/Asn-tRNA-synth_IIb"/>
</dbReference>
<dbReference type="InterPro" id="IPR004365">
    <property type="entry name" value="NA-bd_OB_tRNA"/>
</dbReference>
<keyword evidence="6" id="KW-0547">Nucleotide-binding</keyword>
<dbReference type="Gene3D" id="3.30.930.10">
    <property type="entry name" value="Bira Bifunctional Protein, Domain 2"/>
    <property type="match status" value="1"/>
</dbReference>
<dbReference type="InterPro" id="IPR012340">
    <property type="entry name" value="NA-bd_OB-fold"/>
</dbReference>
<evidence type="ECO:0000256" key="10">
    <source>
        <dbReference type="ARBA" id="ARBA00029886"/>
    </source>
</evidence>
<dbReference type="PANTHER" id="PTHR22594">
    <property type="entry name" value="ASPARTYL/LYSYL-TRNA SYNTHETASE"/>
    <property type="match status" value="1"/>
</dbReference>
<evidence type="ECO:0000256" key="8">
    <source>
        <dbReference type="ARBA" id="ARBA00022917"/>
    </source>
</evidence>
<comment type="subcellular location">
    <subcellularLocation>
        <location evidence="1">Cytoplasm</location>
    </subcellularLocation>
</comment>
<dbReference type="Gene3D" id="2.40.50.140">
    <property type="entry name" value="Nucleic acid-binding proteins"/>
    <property type="match status" value="1"/>
</dbReference>
<dbReference type="EC" id="6.1.1.22" evidence="3"/>
<dbReference type="InterPro" id="IPR004522">
    <property type="entry name" value="Asn-tRNA-ligase"/>
</dbReference>
<dbReference type="GO" id="GO:0006421">
    <property type="term" value="P:asparaginyl-tRNA aminoacylation"/>
    <property type="evidence" value="ECO:0007669"/>
    <property type="project" value="InterPro"/>
</dbReference>
<keyword evidence="5" id="KW-0436">Ligase</keyword>
<evidence type="ECO:0000256" key="3">
    <source>
        <dbReference type="ARBA" id="ARBA00012816"/>
    </source>
</evidence>
<dbReference type="GO" id="GO:0004816">
    <property type="term" value="F:asparagine-tRNA ligase activity"/>
    <property type="evidence" value="ECO:0007669"/>
    <property type="project" value="UniProtKB-EC"/>
</dbReference>
<comment type="similarity">
    <text evidence="2">Belongs to the class-II aminoacyl-tRNA synthetase family.</text>
</comment>
<dbReference type="InterPro" id="IPR006195">
    <property type="entry name" value="aa-tRNA-synth_II"/>
</dbReference>
<dbReference type="VEuPathDB" id="GiardiaDB:GMRT_12520"/>
<keyword evidence="4" id="KW-0963">Cytoplasm</keyword>
<sequence>MSRQHHDAVECEDDHTQPYYQHFMASIEKEIAEIAEMRQEDGSELPNKRVKKLIKGVHTKYKKLFSEQEQERRRQEQQALSAAALENLPEAMPPYSGPFATRLKISEFPYWKKDGPVAVYGWCHRVRVSSAKLVFVVLRDGTGFCQVVLDEACLANKMAQTQLKTEASVRVIGTVMQDARAQGGYEVHADHFEIIGTSSGEFETRLTPDSGLDIRARERHLVHRGEKGSAILRVRGRILRAFRNHFFFKGWTEVTPPTIVNTECEGGSTLFKLDYYGQEAYLTQSSQLYLESVLPALGDCYCMLSSYRAEKSHTRRHLSEFTHLETEHPFITFDDLLKIIEDFVRGTILELSRDKTFYPLVQQLNGEEFDKIVAMVRKPFRRMRHSEAIRWLNEQGVMRDDGEPFTEDDDIPEAQERRMIDTIGEPVFLTHFPSHLKSFYMQRCSDDPASPEYRLTESVDLLVPTVGEVVGGSMRKWGYEDTLKAFQEGGLPVESYYWYLDTRKFGSCPHGGMGLGIERFVCWLLGIYNIRDSVLYPRAPGLLMP</sequence>
<keyword evidence="14" id="KW-1185">Reference proteome</keyword>
<dbReference type="GO" id="GO:0003676">
    <property type="term" value="F:nucleic acid binding"/>
    <property type="evidence" value="ECO:0007669"/>
    <property type="project" value="InterPro"/>
</dbReference>
<evidence type="ECO:0000256" key="4">
    <source>
        <dbReference type="ARBA" id="ARBA00022490"/>
    </source>
</evidence>
<evidence type="ECO:0000256" key="1">
    <source>
        <dbReference type="ARBA" id="ARBA00004496"/>
    </source>
</evidence>
<feature type="domain" description="Aminoacyl-transfer RNA synthetases class-II family profile" evidence="12">
    <location>
        <begin position="232"/>
        <end position="537"/>
    </location>
</feature>
<dbReference type="NCBIfam" id="TIGR00457">
    <property type="entry name" value="asnS"/>
    <property type="match status" value="1"/>
</dbReference>